<sequence>MSVKCSGEKKDCKRCLSAGHVWQFEVSIVGRCSKGPRRRKAPTNTEIMDVTSRDSNSDSTVLKVVRGSSQEGSNRPLSASVFSSTGSNGAQLDLDLSEILNWNPSSAPDPAESRSTGNSNVLFADPVVSPTDEFRYAISQLDIPLPTDKHTSRLETGQDMGFVPSSTMNPVSTALPPTPDEIAVGPGIACTSDSLQHQTSSLLGSVDSKPEICTLFHIMSNLDAELGNSGSSIDRIMHTIKASTKEIQQVIQSTQAESEEAVLIWRQVVLAELQHLRNLIELLGDGLEDPSGRQNGRRLVDRLRNSYIYQERKAASLVATLQGEDLTR</sequence>
<dbReference type="Proteomes" id="UP000191612">
    <property type="component" value="Unassembled WGS sequence"/>
</dbReference>
<feature type="region of interest" description="Disordered" evidence="1">
    <location>
        <begin position="66"/>
        <end position="86"/>
    </location>
</feature>
<dbReference type="AlphaFoldDB" id="A0A1V6QXG2"/>
<gene>
    <name evidence="2" type="ORF">PENSOL_c029G07645</name>
</gene>
<comment type="caution">
    <text evidence="2">The sequence shown here is derived from an EMBL/GenBank/DDBJ whole genome shotgun (WGS) entry which is preliminary data.</text>
</comment>
<protein>
    <submittedName>
        <fullName evidence="2">Uncharacterized protein</fullName>
    </submittedName>
</protein>
<organism evidence="2 3">
    <name type="scientific">Penicillium solitum</name>
    <dbReference type="NCBI Taxonomy" id="60172"/>
    <lineage>
        <taxon>Eukaryota</taxon>
        <taxon>Fungi</taxon>
        <taxon>Dikarya</taxon>
        <taxon>Ascomycota</taxon>
        <taxon>Pezizomycotina</taxon>
        <taxon>Eurotiomycetes</taxon>
        <taxon>Eurotiomycetidae</taxon>
        <taxon>Eurotiales</taxon>
        <taxon>Aspergillaceae</taxon>
        <taxon>Penicillium</taxon>
    </lineage>
</organism>
<keyword evidence="3" id="KW-1185">Reference proteome</keyword>
<dbReference type="EMBL" id="MDYO01000029">
    <property type="protein sequence ID" value="OQD93860.1"/>
    <property type="molecule type" value="Genomic_DNA"/>
</dbReference>
<reference evidence="3" key="1">
    <citation type="journal article" date="2017" name="Nat. Microbiol.">
        <title>Global analysis of biosynthetic gene clusters reveals vast potential of secondary metabolite production in Penicillium species.</title>
        <authorList>
            <person name="Nielsen J.C."/>
            <person name="Grijseels S."/>
            <person name="Prigent S."/>
            <person name="Ji B."/>
            <person name="Dainat J."/>
            <person name="Nielsen K.F."/>
            <person name="Frisvad J.C."/>
            <person name="Workman M."/>
            <person name="Nielsen J."/>
        </authorList>
    </citation>
    <scope>NUCLEOTIDE SEQUENCE [LARGE SCALE GENOMIC DNA]</scope>
    <source>
        <strain evidence="3">IBT 29525</strain>
    </source>
</reference>
<name>A0A1V6QXG2_9EURO</name>
<proteinExistence type="predicted"/>
<feature type="compositionally biased region" description="Polar residues" evidence="1">
    <location>
        <begin position="67"/>
        <end position="86"/>
    </location>
</feature>
<evidence type="ECO:0000313" key="2">
    <source>
        <dbReference type="EMBL" id="OQD93860.1"/>
    </source>
</evidence>
<accession>A0A1V6QXG2</accession>
<evidence type="ECO:0000256" key="1">
    <source>
        <dbReference type="SAM" id="MobiDB-lite"/>
    </source>
</evidence>
<dbReference type="STRING" id="60172.A0A1V6QXG2"/>
<evidence type="ECO:0000313" key="3">
    <source>
        <dbReference type="Proteomes" id="UP000191612"/>
    </source>
</evidence>